<evidence type="ECO:0000256" key="7">
    <source>
        <dbReference type="ARBA" id="ARBA00023004"/>
    </source>
</evidence>
<dbReference type="GO" id="GO:0046872">
    <property type="term" value="F:metal ion binding"/>
    <property type="evidence" value="ECO:0007669"/>
    <property type="project" value="UniProtKB-KW"/>
</dbReference>
<dbReference type="GO" id="GO:0042597">
    <property type="term" value="C:periplasmic space"/>
    <property type="evidence" value="ECO:0007669"/>
    <property type="project" value="UniProtKB-SubCell"/>
</dbReference>
<dbReference type="GO" id="GO:0020037">
    <property type="term" value="F:heme binding"/>
    <property type="evidence" value="ECO:0007669"/>
    <property type="project" value="InterPro"/>
</dbReference>
<name>A0A1M5HPG5_9BRAD</name>
<dbReference type="PIRSF" id="PIRSF000294">
    <property type="entry name" value="Cytochrome-c_peroxidase"/>
    <property type="match status" value="1"/>
</dbReference>
<dbReference type="PANTHER" id="PTHR30600:SF7">
    <property type="entry name" value="CYTOCHROME C PEROXIDASE-RELATED"/>
    <property type="match status" value="1"/>
</dbReference>
<accession>A0A1M5HPG5</accession>
<evidence type="ECO:0000256" key="9">
    <source>
        <dbReference type="PIRSR" id="PIRSR000294-2"/>
    </source>
</evidence>
<dbReference type="EMBL" id="LT670817">
    <property type="protein sequence ID" value="SHG17843.1"/>
    <property type="molecule type" value="Genomic_DNA"/>
</dbReference>
<feature type="binding site" description="covalent" evidence="8">
    <location>
        <position position="236"/>
    </location>
    <ligand>
        <name>heme c</name>
        <dbReference type="ChEBI" id="CHEBI:61717"/>
        <label>2</label>
    </ligand>
</feature>
<dbReference type="PANTHER" id="PTHR30600">
    <property type="entry name" value="CYTOCHROME C PEROXIDASE-RELATED"/>
    <property type="match status" value="1"/>
</dbReference>
<protein>
    <submittedName>
        <fullName evidence="11">Cytochrome c peroxidase</fullName>
    </submittedName>
</protein>
<dbReference type="InterPro" id="IPR009056">
    <property type="entry name" value="Cyt_c-like_dom"/>
</dbReference>
<evidence type="ECO:0000259" key="10">
    <source>
        <dbReference type="PROSITE" id="PS51007"/>
    </source>
</evidence>
<feature type="binding site" description="covalent" evidence="8">
    <location>
        <position position="90"/>
    </location>
    <ligand>
        <name>heme c</name>
        <dbReference type="ChEBI" id="CHEBI:61717"/>
        <label>1</label>
    </ligand>
</feature>
<feature type="binding site" description="axial binding residue" evidence="9">
    <location>
        <position position="94"/>
    </location>
    <ligand>
        <name>heme c</name>
        <dbReference type="ChEBI" id="CHEBI:61717"/>
        <label>1</label>
    </ligand>
    <ligandPart>
        <name>Fe</name>
        <dbReference type="ChEBI" id="CHEBI:18248"/>
    </ligandPart>
</feature>
<proteinExistence type="predicted"/>
<keyword evidence="6" id="KW-0560">Oxidoreductase</keyword>
<dbReference type="OrthoDB" id="9805202at2"/>
<dbReference type="AlphaFoldDB" id="A0A1M5HPG5"/>
<dbReference type="PROSITE" id="PS51007">
    <property type="entry name" value="CYTC"/>
    <property type="match status" value="1"/>
</dbReference>
<organism evidence="11 12">
    <name type="scientific">Bradyrhizobium erythrophlei</name>
    <dbReference type="NCBI Taxonomy" id="1437360"/>
    <lineage>
        <taxon>Bacteria</taxon>
        <taxon>Pseudomonadati</taxon>
        <taxon>Pseudomonadota</taxon>
        <taxon>Alphaproteobacteria</taxon>
        <taxon>Hyphomicrobiales</taxon>
        <taxon>Nitrobacteraceae</taxon>
        <taxon>Bradyrhizobium</taxon>
    </lineage>
</organism>
<keyword evidence="11" id="KW-0575">Peroxidase</keyword>
<keyword evidence="3 9" id="KW-0479">Metal-binding</keyword>
<evidence type="ECO:0000256" key="8">
    <source>
        <dbReference type="PIRSR" id="PIRSR000294-1"/>
    </source>
</evidence>
<reference evidence="11 12" key="1">
    <citation type="submission" date="2016-11" db="EMBL/GenBank/DDBJ databases">
        <authorList>
            <person name="Jaros S."/>
            <person name="Januszkiewicz K."/>
            <person name="Wedrychowicz H."/>
        </authorList>
    </citation>
    <scope>NUCLEOTIDE SEQUENCE [LARGE SCALE GENOMIC DNA]</scope>
    <source>
        <strain evidence="11 12">GAS138</strain>
    </source>
</reference>
<keyword evidence="7 9" id="KW-0408">Iron</keyword>
<dbReference type="GO" id="GO:0009055">
    <property type="term" value="F:electron transfer activity"/>
    <property type="evidence" value="ECO:0007669"/>
    <property type="project" value="InterPro"/>
</dbReference>
<keyword evidence="2 8" id="KW-0349">Heme</keyword>
<evidence type="ECO:0000256" key="5">
    <source>
        <dbReference type="ARBA" id="ARBA00022764"/>
    </source>
</evidence>
<evidence type="ECO:0000256" key="3">
    <source>
        <dbReference type="ARBA" id="ARBA00022723"/>
    </source>
</evidence>
<feature type="binding site" description="covalent" evidence="8">
    <location>
        <position position="239"/>
    </location>
    <ligand>
        <name>heme c</name>
        <dbReference type="ChEBI" id="CHEBI:61717"/>
        <label>2</label>
    </ligand>
</feature>
<evidence type="ECO:0000313" key="11">
    <source>
        <dbReference type="EMBL" id="SHG17843.1"/>
    </source>
</evidence>
<evidence type="ECO:0000256" key="2">
    <source>
        <dbReference type="ARBA" id="ARBA00022617"/>
    </source>
</evidence>
<dbReference type="Pfam" id="PF00034">
    <property type="entry name" value="Cytochrom_C"/>
    <property type="match status" value="1"/>
</dbReference>
<evidence type="ECO:0000256" key="4">
    <source>
        <dbReference type="ARBA" id="ARBA00022729"/>
    </source>
</evidence>
<dbReference type="InterPro" id="IPR051395">
    <property type="entry name" value="Cytochrome_c_Peroxidase/MauG"/>
</dbReference>
<gene>
    <name evidence="11" type="ORF">SAMN05443248_0574</name>
</gene>
<evidence type="ECO:0000313" key="12">
    <source>
        <dbReference type="Proteomes" id="UP000189796"/>
    </source>
</evidence>
<feature type="binding site" description="axial binding residue" evidence="9">
    <location>
        <position position="240"/>
    </location>
    <ligand>
        <name>heme c</name>
        <dbReference type="ChEBI" id="CHEBI:61717"/>
        <label>2</label>
    </ligand>
    <ligandPart>
        <name>Fe</name>
        <dbReference type="ChEBI" id="CHEBI:18248"/>
    </ligandPart>
</feature>
<dbReference type="Pfam" id="PF03150">
    <property type="entry name" value="CCP_MauG"/>
    <property type="match status" value="1"/>
</dbReference>
<feature type="binding site" description="covalent" evidence="8">
    <location>
        <position position="93"/>
    </location>
    <ligand>
        <name>heme c</name>
        <dbReference type="ChEBI" id="CHEBI:61717"/>
        <label>1</label>
    </ligand>
</feature>
<comment type="subcellular location">
    <subcellularLocation>
        <location evidence="1">Periplasm</location>
    </subcellularLocation>
</comment>
<dbReference type="Proteomes" id="UP000189796">
    <property type="component" value="Chromosome I"/>
</dbReference>
<dbReference type="GO" id="GO:0004130">
    <property type="term" value="F:cytochrome-c peroxidase activity"/>
    <property type="evidence" value="ECO:0007669"/>
    <property type="project" value="TreeGrafter"/>
</dbReference>
<dbReference type="InterPro" id="IPR026259">
    <property type="entry name" value="MauG/Cytc_peroxidase"/>
</dbReference>
<sequence length="370" mass="39902">MKLQTLAALAAGIALTGVAFVLAIGAFDTNHAAARAADVDADLLNNARSNFHPLPKDMATPEFPITPSRVELGWKLFFDPRISVDGTVSCARCHQPALYGTDGLPKARGAHDTLNPRNAPTILNAALQFKAHWRGDRENVEDEAKQVLIGSFSFINPDYASALARIKAIPGYADLFRKEFPGDPDPVTPDNWAKAIGAFQRTLVTPSRFDAFLAGDARALSPEERAGLRKFIDTGCSACHNGADVGGGSFQKFGVAEDYWTATGSPQPDKGRFDVTHDPQDTYVFKVPSLRNVAMTPPYFHDGSVRSLPEAVRIMAKVQLGRALGDQDTADIVAFLGSLTGKLPQRFVDAPILPASGFDVSKTEAPQQQR</sequence>
<dbReference type="Gene3D" id="1.10.760.10">
    <property type="entry name" value="Cytochrome c-like domain"/>
    <property type="match status" value="2"/>
</dbReference>
<dbReference type="InterPro" id="IPR004852">
    <property type="entry name" value="Di-haem_cyt_c_peroxidsae"/>
</dbReference>
<dbReference type="RefSeq" id="WP_079607006.1">
    <property type="nucleotide sequence ID" value="NZ_LT670817.1"/>
</dbReference>
<dbReference type="SUPFAM" id="SSF46626">
    <property type="entry name" value="Cytochrome c"/>
    <property type="match status" value="2"/>
</dbReference>
<keyword evidence="5" id="KW-0574">Periplasm</keyword>
<dbReference type="InterPro" id="IPR036909">
    <property type="entry name" value="Cyt_c-like_dom_sf"/>
</dbReference>
<comment type="PTM">
    <text evidence="8">Binds 2 heme groups per subunit.</text>
</comment>
<evidence type="ECO:0000256" key="1">
    <source>
        <dbReference type="ARBA" id="ARBA00004418"/>
    </source>
</evidence>
<feature type="binding site" description="axial binding residue" evidence="9">
    <location>
        <position position="315"/>
    </location>
    <ligand>
        <name>heme c</name>
        <dbReference type="ChEBI" id="CHEBI:61717"/>
        <label>2</label>
    </ligand>
    <ligandPart>
        <name>Fe</name>
        <dbReference type="ChEBI" id="CHEBI:18248"/>
    </ligandPart>
</feature>
<comment type="cofactor">
    <cofactor evidence="8">
        <name>heme</name>
        <dbReference type="ChEBI" id="CHEBI:30413"/>
    </cofactor>
    <text evidence="8">Binds 2 heme groups.</text>
</comment>
<feature type="domain" description="Cytochrome c" evidence="10">
    <location>
        <begin position="222"/>
        <end position="340"/>
    </location>
</feature>
<evidence type="ECO:0000256" key="6">
    <source>
        <dbReference type="ARBA" id="ARBA00023002"/>
    </source>
</evidence>
<keyword evidence="4" id="KW-0732">Signal</keyword>